<name>A0AAW5REQ6_ACIJU</name>
<evidence type="ECO:0000313" key="2">
    <source>
        <dbReference type="Proteomes" id="UP001208534"/>
    </source>
</evidence>
<dbReference type="EMBL" id="JAHPRE010000094">
    <property type="protein sequence ID" value="MCU4398457.1"/>
    <property type="molecule type" value="Genomic_DNA"/>
</dbReference>
<gene>
    <name evidence="1" type="ORF">KTH64_16250</name>
</gene>
<dbReference type="RefSeq" id="WP_004917160.1">
    <property type="nucleotide sequence ID" value="NZ_BBSD01000099.1"/>
</dbReference>
<dbReference type="Proteomes" id="UP001208534">
    <property type="component" value="Unassembled WGS sequence"/>
</dbReference>
<dbReference type="AlphaFoldDB" id="A0AAW5REQ6"/>
<comment type="caution">
    <text evidence="1">The sequence shown here is derived from an EMBL/GenBank/DDBJ whole genome shotgun (WGS) entry which is preliminary data.</text>
</comment>
<protein>
    <submittedName>
        <fullName evidence="1">Uncharacterized protein</fullName>
    </submittedName>
</protein>
<reference evidence="1" key="1">
    <citation type="submission" date="2021-06" db="EMBL/GenBank/DDBJ databases">
        <title>Propagation of a rapidly emergent carbapenem-resistant Acinetobacter baumannii lineage by various extra-hospital transmission networks.</title>
        <authorList>
            <person name="Calix J."/>
        </authorList>
    </citation>
    <scope>NUCLEOTIDE SEQUENCE</scope>
    <source>
        <strain evidence="1">WU_MDCI_Aw63</strain>
    </source>
</reference>
<proteinExistence type="predicted"/>
<accession>A0AAW5REQ6</accession>
<evidence type="ECO:0000313" key="1">
    <source>
        <dbReference type="EMBL" id="MCU4398457.1"/>
    </source>
</evidence>
<sequence>MQEFTVLVDVDQILSQQKEMEEVEFLDKLITVADRIERNNPEVIKIFKVHIYKLVNDSNYLLSYEDYKYKEKYGKNYNYRSLYPNVANYLQEHCDEEIFSLLSTIIANKSNNLYDRFAIAAMYYYACGSISDVIMTLFNDISNMNIRVERDAFNLYNNTYEFRQSKYSVENILLNVEIPLLILADWLKNQILDYYASRALQQKFVSENAELVIQVCDQAICSLEDINEQHKNKNRGTVYSLASVEYLLDALKVWKPNVLQKQRLVKALEQLVMIMKNDNSWWLEEEALKYLNRWKKLSKDEVNRLPVWNKFVWYLQKEKITWSDLLKLLEDCEIYRGNNVESITKIFLNQKSDLLEVPNDENCEYILQELLHCGSNLIVLPMLDDEDISGRIEKFVINMLSLFIDVQSIQCSSKFHLLNELTTYYDEKYYFEYQSKHYAYVVNSDDIYSAYLNVLNIINNFLKIIHFEYAFYTLDNHHDKDILLIFHAKKKEFQSLYKKLSFPIFQID</sequence>
<organism evidence="1 2">
    <name type="scientific">Acinetobacter junii</name>
    <dbReference type="NCBI Taxonomy" id="40215"/>
    <lineage>
        <taxon>Bacteria</taxon>
        <taxon>Pseudomonadati</taxon>
        <taxon>Pseudomonadota</taxon>
        <taxon>Gammaproteobacteria</taxon>
        <taxon>Moraxellales</taxon>
        <taxon>Moraxellaceae</taxon>
        <taxon>Acinetobacter</taxon>
    </lineage>
</organism>